<protein>
    <submittedName>
        <fullName evidence="2">Uncharacterized protein</fullName>
    </submittedName>
</protein>
<name>A0A4S5CHB5_AERVE</name>
<dbReference type="EMBL" id="SSUX01000008">
    <property type="protein sequence ID" value="THJ45070.1"/>
    <property type="molecule type" value="Genomic_DNA"/>
</dbReference>
<comment type="caution">
    <text evidence="2">The sequence shown here is derived from an EMBL/GenBank/DDBJ whole genome shotgun (WGS) entry which is preliminary data.</text>
</comment>
<dbReference type="AlphaFoldDB" id="A0A4S5CHB5"/>
<keyword evidence="1" id="KW-0812">Transmembrane</keyword>
<evidence type="ECO:0000313" key="2">
    <source>
        <dbReference type="EMBL" id="THJ45070.1"/>
    </source>
</evidence>
<evidence type="ECO:0000313" key="3">
    <source>
        <dbReference type="Proteomes" id="UP000309618"/>
    </source>
</evidence>
<keyword evidence="1" id="KW-0472">Membrane</keyword>
<evidence type="ECO:0000256" key="1">
    <source>
        <dbReference type="SAM" id="Phobius"/>
    </source>
</evidence>
<dbReference type="Proteomes" id="UP000309618">
    <property type="component" value="Unassembled WGS sequence"/>
</dbReference>
<proteinExistence type="predicted"/>
<organism evidence="2 3">
    <name type="scientific">Aeromonas veronii</name>
    <dbReference type="NCBI Taxonomy" id="654"/>
    <lineage>
        <taxon>Bacteria</taxon>
        <taxon>Pseudomonadati</taxon>
        <taxon>Pseudomonadota</taxon>
        <taxon>Gammaproteobacteria</taxon>
        <taxon>Aeromonadales</taxon>
        <taxon>Aeromonadaceae</taxon>
        <taxon>Aeromonas</taxon>
    </lineage>
</organism>
<dbReference type="RefSeq" id="WP_136501893.1">
    <property type="nucleotide sequence ID" value="NZ_SSUX01000008.1"/>
</dbReference>
<reference evidence="2 3" key="1">
    <citation type="submission" date="2019-04" db="EMBL/GenBank/DDBJ databases">
        <title>Comparative genomics of Aeromonas veronii strains pathogenic to fish.</title>
        <authorList>
            <person name="Cascarano M.C."/>
            <person name="Smyrli M."/>
            <person name="Katharios P."/>
        </authorList>
    </citation>
    <scope>NUCLEOTIDE SEQUENCE [LARGE SCALE GENOMIC DNA]</scope>
    <source>
        <strain evidence="2 3">XU1</strain>
    </source>
</reference>
<keyword evidence="1" id="KW-1133">Transmembrane helix</keyword>
<gene>
    <name evidence="2" type="ORF">E8Q35_12880</name>
</gene>
<accession>A0A4S5CHB5</accession>
<feature type="transmembrane region" description="Helical" evidence="1">
    <location>
        <begin position="21"/>
        <end position="38"/>
    </location>
</feature>
<sequence>MKSITSDEFSVHNDDTDMSGHTVMGLVLSGGVVFYGVYLVFGFNYQVCSLAIALILLFLVQLADHSAENFARQGNYFHYLDGLTHAELVGALDADMDRESKAAIRSFLEMKELVWGRNEEHYR</sequence>